<reference evidence="8 9" key="1">
    <citation type="submission" date="2020-08" db="EMBL/GenBank/DDBJ databases">
        <authorList>
            <person name="Ren C."/>
            <person name="Gu Y."/>
            <person name="Xu Y."/>
        </authorList>
    </citation>
    <scope>NUCLEOTIDE SEQUENCE [LARGE SCALE GENOMIC DNA]</scope>
    <source>
        <strain evidence="8 9">LBM18003</strain>
    </source>
</reference>
<keyword evidence="9" id="KW-1185">Reference proteome</keyword>
<evidence type="ECO:0000313" key="8">
    <source>
        <dbReference type="EMBL" id="QNO17082.1"/>
    </source>
</evidence>
<dbReference type="RefSeq" id="WP_212506150.1">
    <property type="nucleotide sequence ID" value="NZ_CP060696.1"/>
</dbReference>
<dbReference type="InterPro" id="IPR011605">
    <property type="entry name" value="NusB_fam"/>
</dbReference>
<evidence type="ECO:0000256" key="5">
    <source>
        <dbReference type="ARBA" id="ARBA00023163"/>
    </source>
</evidence>
<dbReference type="InterPro" id="IPR035926">
    <property type="entry name" value="NusB-like_sf"/>
</dbReference>
<feature type="domain" description="NusB/RsmB/TIM44" evidence="7">
    <location>
        <begin position="4"/>
        <end position="140"/>
    </location>
</feature>
<evidence type="ECO:0000313" key="9">
    <source>
        <dbReference type="Proteomes" id="UP000516046"/>
    </source>
</evidence>
<dbReference type="KEGG" id="caml:H6X83_08940"/>
<dbReference type="NCBIfam" id="TIGR01951">
    <property type="entry name" value="nusB"/>
    <property type="match status" value="1"/>
</dbReference>
<keyword evidence="3 6" id="KW-0694">RNA-binding</keyword>
<dbReference type="GO" id="GO:0031564">
    <property type="term" value="P:transcription antitermination"/>
    <property type="evidence" value="ECO:0007669"/>
    <property type="project" value="UniProtKB-KW"/>
</dbReference>
<dbReference type="GO" id="GO:0006353">
    <property type="term" value="P:DNA-templated transcription termination"/>
    <property type="evidence" value="ECO:0007669"/>
    <property type="project" value="UniProtKB-UniRule"/>
</dbReference>
<name>A0A7G9WEH0_9FIRM</name>
<dbReference type="Proteomes" id="UP000516046">
    <property type="component" value="Chromosome"/>
</dbReference>
<dbReference type="Pfam" id="PF01029">
    <property type="entry name" value="NusB"/>
    <property type="match status" value="1"/>
</dbReference>
<evidence type="ECO:0000256" key="3">
    <source>
        <dbReference type="ARBA" id="ARBA00022884"/>
    </source>
</evidence>
<dbReference type="GO" id="GO:0005829">
    <property type="term" value="C:cytosol"/>
    <property type="evidence" value="ECO:0007669"/>
    <property type="project" value="TreeGrafter"/>
</dbReference>
<accession>A0A7G9WEH0</accession>
<dbReference type="GO" id="GO:0003723">
    <property type="term" value="F:RNA binding"/>
    <property type="evidence" value="ECO:0007669"/>
    <property type="project" value="UniProtKB-UniRule"/>
</dbReference>
<evidence type="ECO:0000256" key="2">
    <source>
        <dbReference type="ARBA" id="ARBA00022814"/>
    </source>
</evidence>
<dbReference type="PANTHER" id="PTHR11078:SF3">
    <property type="entry name" value="ANTITERMINATION NUSB DOMAIN-CONTAINING PROTEIN"/>
    <property type="match status" value="1"/>
</dbReference>
<sequence>MKRHEARRQAFFLLFEQSLNGGTIAELIDYADEAGSFLTEDDNMEQVPVPVDDFAQRLASGVEAHTAELDEIIGRHARGWSVRRISKVCLALLRLALYEMKWEEEIPVSVSINEAVELAKQYGGADDASFLNGILGTAAKELPQND</sequence>
<protein>
    <recommendedName>
        <fullName evidence="6">Transcription antitermination protein NusB</fullName>
    </recommendedName>
    <alternativeName>
        <fullName evidence="6">Antitermination factor NusB</fullName>
    </alternativeName>
</protein>
<gene>
    <name evidence="6 8" type="primary">nusB</name>
    <name evidence="8" type="ORF">H6X83_08940</name>
</gene>
<dbReference type="EMBL" id="CP060696">
    <property type="protein sequence ID" value="QNO17082.1"/>
    <property type="molecule type" value="Genomic_DNA"/>
</dbReference>
<organism evidence="8 9">
    <name type="scientific">Caproicibacterium amylolyticum</name>
    <dbReference type="NCBI Taxonomy" id="2766537"/>
    <lineage>
        <taxon>Bacteria</taxon>
        <taxon>Bacillati</taxon>
        <taxon>Bacillota</taxon>
        <taxon>Clostridia</taxon>
        <taxon>Eubacteriales</taxon>
        <taxon>Oscillospiraceae</taxon>
        <taxon>Caproicibacterium</taxon>
    </lineage>
</organism>
<keyword evidence="2 6" id="KW-0889">Transcription antitermination</keyword>
<evidence type="ECO:0000256" key="1">
    <source>
        <dbReference type="ARBA" id="ARBA00005952"/>
    </source>
</evidence>
<evidence type="ECO:0000259" key="7">
    <source>
        <dbReference type="Pfam" id="PF01029"/>
    </source>
</evidence>
<dbReference type="AlphaFoldDB" id="A0A7G9WEH0"/>
<evidence type="ECO:0000256" key="6">
    <source>
        <dbReference type="HAMAP-Rule" id="MF_00073"/>
    </source>
</evidence>
<comment type="similarity">
    <text evidence="1 6">Belongs to the NusB family.</text>
</comment>
<dbReference type="Gene3D" id="1.10.940.10">
    <property type="entry name" value="NusB-like"/>
    <property type="match status" value="1"/>
</dbReference>
<proteinExistence type="inferred from homology"/>
<dbReference type="SUPFAM" id="SSF48013">
    <property type="entry name" value="NusB-like"/>
    <property type="match status" value="1"/>
</dbReference>
<evidence type="ECO:0000256" key="4">
    <source>
        <dbReference type="ARBA" id="ARBA00023015"/>
    </source>
</evidence>
<dbReference type="PANTHER" id="PTHR11078">
    <property type="entry name" value="N UTILIZATION SUBSTANCE PROTEIN B-RELATED"/>
    <property type="match status" value="1"/>
</dbReference>
<dbReference type="InterPro" id="IPR006027">
    <property type="entry name" value="NusB_RsmB_TIM44"/>
</dbReference>
<comment type="function">
    <text evidence="6">Involved in transcription antitermination. Required for transcription of ribosomal RNA (rRNA) genes. Binds specifically to the boxA antiterminator sequence of the ribosomal RNA (rrn) operons.</text>
</comment>
<keyword evidence="4 6" id="KW-0805">Transcription regulation</keyword>
<dbReference type="HAMAP" id="MF_00073">
    <property type="entry name" value="NusB"/>
    <property type="match status" value="1"/>
</dbReference>
<keyword evidence="5 6" id="KW-0804">Transcription</keyword>